<feature type="chain" id="PRO_5042979464" evidence="1">
    <location>
        <begin position="21"/>
        <end position="85"/>
    </location>
</feature>
<proteinExistence type="predicted"/>
<protein>
    <submittedName>
        <fullName evidence="2">Uncharacterized protein</fullName>
    </submittedName>
</protein>
<accession>A0AAN8VXA8</accession>
<name>A0AAN8VXA8_9MAGN</name>
<sequence>MEKRRVRVFHALLLLSSFKGIPVFQCISKYLYSAFKDILCVIEGWDKDSNVGEAYKGDASIDRDPLLEMVDIFIELLEEGRMQRD</sequence>
<feature type="signal peptide" evidence="1">
    <location>
        <begin position="1"/>
        <end position="20"/>
    </location>
</feature>
<comment type="caution">
    <text evidence="2">The sequence shown here is derived from an EMBL/GenBank/DDBJ whole genome shotgun (WGS) entry which is preliminary data.</text>
</comment>
<gene>
    <name evidence="2" type="ORF">RJ641_031004</name>
</gene>
<reference evidence="2 3" key="1">
    <citation type="submission" date="2023-12" db="EMBL/GenBank/DDBJ databases">
        <title>A high-quality genome assembly for Dillenia turbinata (Dilleniales).</title>
        <authorList>
            <person name="Chanderbali A."/>
        </authorList>
    </citation>
    <scope>NUCLEOTIDE SEQUENCE [LARGE SCALE GENOMIC DNA]</scope>
    <source>
        <strain evidence="2">LSX21</strain>
        <tissue evidence="2">Leaf</tissue>
    </source>
</reference>
<dbReference type="AlphaFoldDB" id="A0AAN8VXA8"/>
<evidence type="ECO:0000313" key="3">
    <source>
        <dbReference type="Proteomes" id="UP001370490"/>
    </source>
</evidence>
<evidence type="ECO:0000256" key="1">
    <source>
        <dbReference type="SAM" id="SignalP"/>
    </source>
</evidence>
<dbReference type="EMBL" id="JBAMMX010000006">
    <property type="protein sequence ID" value="KAK6937496.1"/>
    <property type="molecule type" value="Genomic_DNA"/>
</dbReference>
<evidence type="ECO:0000313" key="2">
    <source>
        <dbReference type="EMBL" id="KAK6937496.1"/>
    </source>
</evidence>
<organism evidence="2 3">
    <name type="scientific">Dillenia turbinata</name>
    <dbReference type="NCBI Taxonomy" id="194707"/>
    <lineage>
        <taxon>Eukaryota</taxon>
        <taxon>Viridiplantae</taxon>
        <taxon>Streptophyta</taxon>
        <taxon>Embryophyta</taxon>
        <taxon>Tracheophyta</taxon>
        <taxon>Spermatophyta</taxon>
        <taxon>Magnoliopsida</taxon>
        <taxon>eudicotyledons</taxon>
        <taxon>Gunneridae</taxon>
        <taxon>Pentapetalae</taxon>
        <taxon>Dilleniales</taxon>
        <taxon>Dilleniaceae</taxon>
        <taxon>Dillenia</taxon>
    </lineage>
</organism>
<dbReference type="Proteomes" id="UP001370490">
    <property type="component" value="Unassembled WGS sequence"/>
</dbReference>
<keyword evidence="1" id="KW-0732">Signal</keyword>
<keyword evidence="3" id="KW-1185">Reference proteome</keyword>